<dbReference type="RefSeq" id="WP_002337447.1">
    <property type="nucleotide sequence ID" value="NZ_CABHFI010000001.1"/>
</dbReference>
<protein>
    <submittedName>
        <fullName evidence="5">Glycosyltransferase</fullName>
    </submittedName>
</protein>
<organism evidence="5 6">
    <name type="scientific">Enterococcus faecium</name>
    <name type="common">Streptococcus faecium</name>
    <dbReference type="NCBI Taxonomy" id="1352"/>
    <lineage>
        <taxon>Bacteria</taxon>
        <taxon>Bacillati</taxon>
        <taxon>Bacillota</taxon>
        <taxon>Bacilli</taxon>
        <taxon>Lactobacillales</taxon>
        <taxon>Enterococcaceae</taxon>
        <taxon>Enterococcus</taxon>
    </lineage>
</organism>
<proteinExistence type="inferred from homology"/>
<comment type="similarity">
    <text evidence="1">Belongs to the glycosyltransferase 2 family.</text>
</comment>
<dbReference type="AlphaFoldDB" id="A0A7V7GMC9"/>
<evidence type="ECO:0000256" key="2">
    <source>
        <dbReference type="ARBA" id="ARBA00022676"/>
    </source>
</evidence>
<name>A0A7V7GMC9_ENTFC</name>
<dbReference type="PANTHER" id="PTHR43630:SF1">
    <property type="entry name" value="POLY-BETA-1,6-N-ACETYL-D-GLUCOSAMINE SYNTHASE"/>
    <property type="match status" value="1"/>
</dbReference>
<dbReference type="PANTHER" id="PTHR43630">
    <property type="entry name" value="POLY-BETA-1,6-N-ACETYL-D-GLUCOSAMINE SYNTHASE"/>
    <property type="match status" value="1"/>
</dbReference>
<gene>
    <name evidence="5" type="ORF">DTX73_08435</name>
</gene>
<sequence>MRVLFYLFLILIIYTMVGYPILLELLNKFIHKKQIKFDKSYRPSVSVIVPAHNEDSIIEKKILNLMSLDYEKDKLEIIIASDNSTDETNEIVKRYVAEFPKIVKLHVVKERKGKTNAQDEAVEVACGEIIVFTDANSMLEKKSVKELVLSLSNLEIGYVAGKLVYTNNKINSTSESESTYWDLDLRMRKIESDLASITAGNGSIYAVRKNDYIKINPIYSHDSIYPPKFVNLGKKAIYNEKAIAFEKAGETDNDEFKRKIRMSRKIIMINFVDFSKYNFFKHGLFTLFYFSHRTLRNNLYLMHIIVFITNLILAFTDSNSIYVFLFIVQLMIYLLALVARNLNNKYLKFISYYVMTILAQLIGAYRESTGKSKPFWEKAESTR</sequence>
<dbReference type="Pfam" id="PF00535">
    <property type="entry name" value="Glycos_transf_2"/>
    <property type="match status" value="1"/>
</dbReference>
<dbReference type="InterPro" id="IPR001173">
    <property type="entry name" value="Glyco_trans_2-like"/>
</dbReference>
<evidence type="ECO:0000256" key="1">
    <source>
        <dbReference type="ARBA" id="ARBA00006739"/>
    </source>
</evidence>
<comment type="caution">
    <text evidence="5">The sequence shown here is derived from an EMBL/GenBank/DDBJ whole genome shotgun (WGS) entry which is preliminary data.</text>
</comment>
<keyword evidence="3 5" id="KW-0808">Transferase</keyword>
<feature type="domain" description="Glycosyltransferase 2-like" evidence="4">
    <location>
        <begin position="46"/>
        <end position="186"/>
    </location>
</feature>
<dbReference type="Proteomes" id="UP000448762">
    <property type="component" value="Unassembled WGS sequence"/>
</dbReference>
<dbReference type="Gene3D" id="3.90.550.10">
    <property type="entry name" value="Spore Coat Polysaccharide Biosynthesis Protein SpsA, Chain A"/>
    <property type="match status" value="1"/>
</dbReference>
<keyword evidence="2" id="KW-0328">Glycosyltransferase</keyword>
<dbReference type="EMBL" id="QOVC01000006">
    <property type="protein sequence ID" value="KAA0690335.1"/>
    <property type="molecule type" value="Genomic_DNA"/>
</dbReference>
<accession>A0A7V7GMC9</accession>
<evidence type="ECO:0000259" key="4">
    <source>
        <dbReference type="Pfam" id="PF00535"/>
    </source>
</evidence>
<evidence type="ECO:0000256" key="3">
    <source>
        <dbReference type="ARBA" id="ARBA00022679"/>
    </source>
</evidence>
<dbReference type="SUPFAM" id="SSF53448">
    <property type="entry name" value="Nucleotide-diphospho-sugar transferases"/>
    <property type="match status" value="1"/>
</dbReference>
<dbReference type="InterPro" id="IPR029044">
    <property type="entry name" value="Nucleotide-diphossugar_trans"/>
</dbReference>
<dbReference type="GO" id="GO:0016757">
    <property type="term" value="F:glycosyltransferase activity"/>
    <property type="evidence" value="ECO:0007669"/>
    <property type="project" value="UniProtKB-KW"/>
</dbReference>
<evidence type="ECO:0000313" key="6">
    <source>
        <dbReference type="Proteomes" id="UP000448762"/>
    </source>
</evidence>
<evidence type="ECO:0000313" key="5">
    <source>
        <dbReference type="EMBL" id="KAA0690335.1"/>
    </source>
</evidence>
<reference evidence="5 6" key="1">
    <citation type="submission" date="2018-07" db="EMBL/GenBank/DDBJ databases">
        <title>High quality draft genome sequencing of Enterococcus faecium exhibiting probiotic potential isolated from mucus of freshwater fish.</title>
        <authorList>
            <person name="El-Jeni R."/>
            <person name="Ghedira K."/>
            <person name="Abdelhak S."/>
            <person name="El-Bour M."/>
            <person name="Bouhaouala-Zahar B."/>
        </authorList>
    </citation>
    <scope>NUCLEOTIDE SEQUENCE [LARGE SCALE GENOMIC DNA]</scope>
    <source>
        <strain evidence="5 6">R.A73</strain>
    </source>
</reference>